<dbReference type="Proteomes" id="UP000266673">
    <property type="component" value="Unassembled WGS sequence"/>
</dbReference>
<protein>
    <recommendedName>
        <fullName evidence="3">F-box domain-containing protein</fullName>
    </recommendedName>
</protein>
<sequence length="90" mass="10521">MKLTEVVMSALKDLENLDELYLDRILITDVLRHLHELTHLSLSKARFNNASLSTIRKSTFADRKVKFLDVGYTLLTDKEIRELRELTFIT</sequence>
<dbReference type="SUPFAM" id="SSF52047">
    <property type="entry name" value="RNI-like"/>
    <property type="match status" value="1"/>
</dbReference>
<evidence type="ECO:0008006" key="3">
    <source>
        <dbReference type="Google" id="ProtNLM"/>
    </source>
</evidence>
<dbReference type="STRING" id="44941.A0A397U888"/>
<dbReference type="AlphaFoldDB" id="A0A397U888"/>
<dbReference type="Gene3D" id="3.80.10.10">
    <property type="entry name" value="Ribonuclease Inhibitor"/>
    <property type="match status" value="1"/>
</dbReference>
<dbReference type="InterPro" id="IPR032675">
    <property type="entry name" value="LRR_dom_sf"/>
</dbReference>
<dbReference type="OrthoDB" id="120976at2759"/>
<evidence type="ECO:0000313" key="1">
    <source>
        <dbReference type="EMBL" id="RIB05298.1"/>
    </source>
</evidence>
<gene>
    <name evidence="1" type="ORF">C2G38_2220021</name>
</gene>
<organism evidence="1 2">
    <name type="scientific">Gigaspora rosea</name>
    <dbReference type="NCBI Taxonomy" id="44941"/>
    <lineage>
        <taxon>Eukaryota</taxon>
        <taxon>Fungi</taxon>
        <taxon>Fungi incertae sedis</taxon>
        <taxon>Mucoromycota</taxon>
        <taxon>Glomeromycotina</taxon>
        <taxon>Glomeromycetes</taxon>
        <taxon>Diversisporales</taxon>
        <taxon>Gigasporaceae</taxon>
        <taxon>Gigaspora</taxon>
    </lineage>
</organism>
<reference evidence="1 2" key="1">
    <citation type="submission" date="2018-06" db="EMBL/GenBank/DDBJ databases">
        <title>Comparative genomics reveals the genomic features of Rhizophagus irregularis, R. cerebriforme, R. diaphanum and Gigaspora rosea, and their symbiotic lifestyle signature.</title>
        <authorList>
            <person name="Morin E."/>
            <person name="San Clemente H."/>
            <person name="Chen E.C.H."/>
            <person name="De La Providencia I."/>
            <person name="Hainaut M."/>
            <person name="Kuo A."/>
            <person name="Kohler A."/>
            <person name="Murat C."/>
            <person name="Tang N."/>
            <person name="Roy S."/>
            <person name="Loubradou J."/>
            <person name="Henrissat B."/>
            <person name="Grigoriev I.V."/>
            <person name="Corradi N."/>
            <person name="Roux C."/>
            <person name="Martin F.M."/>
        </authorList>
    </citation>
    <scope>NUCLEOTIDE SEQUENCE [LARGE SCALE GENOMIC DNA]</scope>
    <source>
        <strain evidence="1 2">DAOM 194757</strain>
    </source>
</reference>
<accession>A0A397U888</accession>
<keyword evidence="2" id="KW-1185">Reference proteome</keyword>
<comment type="caution">
    <text evidence="1">The sequence shown here is derived from an EMBL/GenBank/DDBJ whole genome shotgun (WGS) entry which is preliminary data.</text>
</comment>
<proteinExistence type="predicted"/>
<dbReference type="EMBL" id="QKWP01002009">
    <property type="protein sequence ID" value="RIB05298.1"/>
    <property type="molecule type" value="Genomic_DNA"/>
</dbReference>
<evidence type="ECO:0000313" key="2">
    <source>
        <dbReference type="Proteomes" id="UP000266673"/>
    </source>
</evidence>
<name>A0A397U888_9GLOM</name>